<reference evidence="2 3" key="1">
    <citation type="submission" date="2020-04" db="EMBL/GenBank/DDBJ databases">
        <authorList>
            <person name="Liu A."/>
        </authorList>
    </citation>
    <scope>NUCLEOTIDE SEQUENCE [LARGE SCALE GENOMIC DNA]</scope>
    <source>
        <strain evidence="2 3">RZ02</strain>
    </source>
</reference>
<evidence type="ECO:0000313" key="3">
    <source>
        <dbReference type="Proteomes" id="UP000561181"/>
    </source>
</evidence>
<dbReference type="EMBL" id="JABCRE010000003">
    <property type="protein sequence ID" value="NMW32813.1"/>
    <property type="molecule type" value="Genomic_DNA"/>
</dbReference>
<keyword evidence="1" id="KW-0472">Membrane</keyword>
<dbReference type="AlphaFoldDB" id="A0A848QQ81"/>
<evidence type="ECO:0000256" key="1">
    <source>
        <dbReference type="SAM" id="Phobius"/>
    </source>
</evidence>
<accession>A0A848QQ81</accession>
<keyword evidence="3" id="KW-1185">Reference proteome</keyword>
<dbReference type="Proteomes" id="UP000561181">
    <property type="component" value="Unassembled WGS sequence"/>
</dbReference>
<comment type="caution">
    <text evidence="2">The sequence shown here is derived from an EMBL/GenBank/DDBJ whole genome shotgun (WGS) entry which is preliminary data.</text>
</comment>
<dbReference type="RefSeq" id="WP_170013696.1">
    <property type="nucleotide sequence ID" value="NZ_JABCRE010000003.1"/>
</dbReference>
<gene>
    <name evidence="2" type="ORF">HKD42_12145</name>
</gene>
<sequence length="135" mass="14688">MDYVIQIGGSLVAILAVAWLVRKMGLGGDVRIANEAHAWLLADEVESGFKPVDTTIDKTGYGALMRDEAGRILILRRHGSHFAGRVVTKRPEARLDQGLLTIKPDDNPFGAITLNLGSEAAIWASSLRRLEPNNV</sequence>
<keyword evidence="1" id="KW-0812">Transmembrane</keyword>
<organism evidence="2 3">
    <name type="scientific">Pontixanthobacter rizhaonensis</name>
    <dbReference type="NCBI Taxonomy" id="2730337"/>
    <lineage>
        <taxon>Bacteria</taxon>
        <taxon>Pseudomonadati</taxon>
        <taxon>Pseudomonadota</taxon>
        <taxon>Alphaproteobacteria</taxon>
        <taxon>Sphingomonadales</taxon>
        <taxon>Erythrobacteraceae</taxon>
        <taxon>Pontixanthobacter</taxon>
    </lineage>
</organism>
<keyword evidence="1" id="KW-1133">Transmembrane helix</keyword>
<evidence type="ECO:0000313" key="2">
    <source>
        <dbReference type="EMBL" id="NMW32813.1"/>
    </source>
</evidence>
<protein>
    <submittedName>
        <fullName evidence="2">Uncharacterized protein</fullName>
    </submittedName>
</protein>
<name>A0A848QQ81_9SPHN</name>
<proteinExistence type="predicted"/>
<feature type="transmembrane region" description="Helical" evidence="1">
    <location>
        <begin position="6"/>
        <end position="22"/>
    </location>
</feature>